<organism evidence="1 2">
    <name type="scientific">Polyporus arcularius HHB13444</name>
    <dbReference type="NCBI Taxonomy" id="1314778"/>
    <lineage>
        <taxon>Eukaryota</taxon>
        <taxon>Fungi</taxon>
        <taxon>Dikarya</taxon>
        <taxon>Basidiomycota</taxon>
        <taxon>Agaricomycotina</taxon>
        <taxon>Agaricomycetes</taxon>
        <taxon>Polyporales</taxon>
        <taxon>Polyporaceae</taxon>
        <taxon>Polyporus</taxon>
    </lineage>
</organism>
<proteinExistence type="predicted"/>
<dbReference type="EMBL" id="ML211238">
    <property type="protein sequence ID" value="TFK85711.1"/>
    <property type="molecule type" value="Genomic_DNA"/>
</dbReference>
<name>A0A5C3P898_9APHY</name>
<keyword evidence="2" id="KW-1185">Reference proteome</keyword>
<gene>
    <name evidence="1" type="ORF">K466DRAFT_587889</name>
</gene>
<protein>
    <submittedName>
        <fullName evidence="1">Uncharacterized protein</fullName>
    </submittedName>
</protein>
<reference evidence="1 2" key="1">
    <citation type="journal article" date="2019" name="Nat. Ecol. Evol.">
        <title>Megaphylogeny resolves global patterns of mushroom evolution.</title>
        <authorList>
            <person name="Varga T."/>
            <person name="Krizsan K."/>
            <person name="Foldi C."/>
            <person name="Dima B."/>
            <person name="Sanchez-Garcia M."/>
            <person name="Sanchez-Ramirez S."/>
            <person name="Szollosi G.J."/>
            <person name="Szarkandi J.G."/>
            <person name="Papp V."/>
            <person name="Albert L."/>
            <person name="Andreopoulos W."/>
            <person name="Angelini C."/>
            <person name="Antonin V."/>
            <person name="Barry K.W."/>
            <person name="Bougher N.L."/>
            <person name="Buchanan P."/>
            <person name="Buyck B."/>
            <person name="Bense V."/>
            <person name="Catcheside P."/>
            <person name="Chovatia M."/>
            <person name="Cooper J."/>
            <person name="Damon W."/>
            <person name="Desjardin D."/>
            <person name="Finy P."/>
            <person name="Geml J."/>
            <person name="Haridas S."/>
            <person name="Hughes K."/>
            <person name="Justo A."/>
            <person name="Karasinski D."/>
            <person name="Kautmanova I."/>
            <person name="Kiss B."/>
            <person name="Kocsube S."/>
            <person name="Kotiranta H."/>
            <person name="LaButti K.M."/>
            <person name="Lechner B.E."/>
            <person name="Liimatainen K."/>
            <person name="Lipzen A."/>
            <person name="Lukacs Z."/>
            <person name="Mihaltcheva S."/>
            <person name="Morgado L.N."/>
            <person name="Niskanen T."/>
            <person name="Noordeloos M.E."/>
            <person name="Ohm R.A."/>
            <person name="Ortiz-Santana B."/>
            <person name="Ovrebo C."/>
            <person name="Racz N."/>
            <person name="Riley R."/>
            <person name="Savchenko A."/>
            <person name="Shiryaev A."/>
            <person name="Soop K."/>
            <person name="Spirin V."/>
            <person name="Szebenyi C."/>
            <person name="Tomsovsky M."/>
            <person name="Tulloss R.E."/>
            <person name="Uehling J."/>
            <person name="Grigoriev I.V."/>
            <person name="Vagvolgyi C."/>
            <person name="Papp T."/>
            <person name="Martin F.M."/>
            <person name="Miettinen O."/>
            <person name="Hibbett D.S."/>
            <person name="Nagy L.G."/>
        </authorList>
    </citation>
    <scope>NUCLEOTIDE SEQUENCE [LARGE SCALE GENOMIC DNA]</scope>
    <source>
        <strain evidence="1 2">HHB13444</strain>
    </source>
</reference>
<dbReference type="InParanoid" id="A0A5C3P898"/>
<sequence length="334" mass="36976">MDFSASVAASKPRRDYKRLTQPAYDMLSNFFYDVSHHPTTVQLQALTDAIRQLPGCEWYTIKKARAYFYQKRYFSSAKARIKPEPSLSPPPLPASLPEPPWTLASPAATATARVVKIEDDGRLERVGLLASKKHSKRRILNAGPMTSSRSSNKTFVTQTSPATSEEISPTIVEFHSTLSNATSQPQLYFYPYSMMYPSVYAPLAIAHGAAQAELRQPNYTWHHPSIPAQPLPFPPPFHTPTSTPASVTLPLIAIRPSDLRLHDLAARLADALTHPGLVPPLRDLPKTLVDLSHRLGDQQASAEFLCAVRGGAYARLGFFPFNALRTARPLHLTD</sequence>
<dbReference type="Proteomes" id="UP000308197">
    <property type="component" value="Unassembled WGS sequence"/>
</dbReference>
<accession>A0A5C3P898</accession>
<evidence type="ECO:0000313" key="2">
    <source>
        <dbReference type="Proteomes" id="UP000308197"/>
    </source>
</evidence>
<evidence type="ECO:0000313" key="1">
    <source>
        <dbReference type="EMBL" id="TFK85711.1"/>
    </source>
</evidence>
<dbReference type="AlphaFoldDB" id="A0A5C3P898"/>